<dbReference type="PROSITE" id="PS51257">
    <property type="entry name" value="PROKAR_LIPOPROTEIN"/>
    <property type="match status" value="1"/>
</dbReference>
<feature type="chain" id="PRO_5011519808" evidence="6">
    <location>
        <begin position="22"/>
        <end position="505"/>
    </location>
</feature>
<dbReference type="InterPro" id="IPR011990">
    <property type="entry name" value="TPR-like_helical_dom_sf"/>
</dbReference>
<dbReference type="STRING" id="407022.SAMN05661044_04925"/>
<keyword evidence="4" id="KW-0472">Membrane</keyword>
<feature type="domain" description="RagB/SusD" evidence="7">
    <location>
        <begin position="342"/>
        <end position="505"/>
    </location>
</feature>
<sequence length="505" mass="56292">MKTYIISVLTAATLLTTSSCSKNFLDENNKSNPTQDSYFQNATQAETFVNGIYSNLRAVDESNGYGERPWVTLELLVGHASTNSQSNFNLGVINHTTGTENPGLYSFWEKYYEGIGNANVAIERIPTIDMAEAQKANLLGQAHFLRAYYYFFLTRLFGDIPLLTKPVDPTNNDELRPTRSSQEAIYELIVSDLTTAESAGLPNVDRTGRASLGAVKSLLANVYLTMAGYPLNKGAEYYQLAATKAAEVTSQGDGWYPLFDNLEFLHDRPNKNLGEFIFQVQFLAGISNNSTTQMIIPYNSSISKYGDEYGALVPLRAFYNSYEAGDKRKAERGFFFTSSPNVKSASGGTVTFAPALYKYWLEAASGANGDLNSDLNFTLIRMPEVYLIQAEAANEANGGPTQEAYASLNKVRERADLPALSGLSQAQFREAVWKERYHELCYENKAYFDMQRTRKAYNLTANSFVDLIGFKNESNTTWTEKYLLMPIPQRELQANPNLAPNNPGW</sequence>
<evidence type="ECO:0000313" key="9">
    <source>
        <dbReference type="EMBL" id="SEM33927.1"/>
    </source>
</evidence>
<dbReference type="CDD" id="cd08977">
    <property type="entry name" value="SusD"/>
    <property type="match status" value="1"/>
</dbReference>
<dbReference type="InterPro" id="IPR033985">
    <property type="entry name" value="SusD-like_N"/>
</dbReference>
<keyword evidence="3 6" id="KW-0732">Signal</keyword>
<dbReference type="GO" id="GO:0009279">
    <property type="term" value="C:cell outer membrane"/>
    <property type="evidence" value="ECO:0007669"/>
    <property type="project" value="UniProtKB-SubCell"/>
</dbReference>
<dbReference type="Pfam" id="PF07980">
    <property type="entry name" value="SusD_RagB"/>
    <property type="match status" value="1"/>
</dbReference>
<dbReference type="Proteomes" id="UP000199421">
    <property type="component" value="Unassembled WGS sequence"/>
</dbReference>
<evidence type="ECO:0000256" key="6">
    <source>
        <dbReference type="SAM" id="SignalP"/>
    </source>
</evidence>
<evidence type="ECO:0000256" key="4">
    <source>
        <dbReference type="ARBA" id="ARBA00023136"/>
    </source>
</evidence>
<accession>A0A1H7XL75</accession>
<feature type="domain" description="SusD-like N-terminal" evidence="8">
    <location>
        <begin position="24"/>
        <end position="224"/>
    </location>
</feature>
<evidence type="ECO:0000256" key="3">
    <source>
        <dbReference type="ARBA" id="ARBA00022729"/>
    </source>
</evidence>
<dbReference type="SUPFAM" id="SSF48452">
    <property type="entry name" value="TPR-like"/>
    <property type="match status" value="1"/>
</dbReference>
<dbReference type="Gene3D" id="1.25.40.390">
    <property type="match status" value="1"/>
</dbReference>
<protein>
    <submittedName>
        <fullName evidence="9">Starch-binding associating with outer membrane</fullName>
    </submittedName>
</protein>
<dbReference type="Pfam" id="PF14322">
    <property type="entry name" value="SusD-like_3"/>
    <property type="match status" value="1"/>
</dbReference>
<dbReference type="EMBL" id="FOAF01000010">
    <property type="protein sequence ID" value="SEM33927.1"/>
    <property type="molecule type" value="Genomic_DNA"/>
</dbReference>
<evidence type="ECO:0000259" key="7">
    <source>
        <dbReference type="Pfam" id="PF07980"/>
    </source>
</evidence>
<comment type="subcellular location">
    <subcellularLocation>
        <location evidence="1">Cell outer membrane</location>
    </subcellularLocation>
</comment>
<name>A0A1H7XL75_OLID1</name>
<proteinExistence type="inferred from homology"/>
<keyword evidence="10" id="KW-1185">Reference proteome</keyword>
<evidence type="ECO:0000259" key="8">
    <source>
        <dbReference type="Pfam" id="PF14322"/>
    </source>
</evidence>
<dbReference type="InterPro" id="IPR012944">
    <property type="entry name" value="SusD_RagB_dom"/>
</dbReference>
<evidence type="ECO:0000313" key="10">
    <source>
        <dbReference type="Proteomes" id="UP000199421"/>
    </source>
</evidence>
<feature type="signal peptide" evidence="6">
    <location>
        <begin position="1"/>
        <end position="21"/>
    </location>
</feature>
<evidence type="ECO:0000256" key="1">
    <source>
        <dbReference type="ARBA" id="ARBA00004442"/>
    </source>
</evidence>
<dbReference type="AlphaFoldDB" id="A0A1H7XL75"/>
<keyword evidence="5" id="KW-0998">Cell outer membrane</keyword>
<dbReference type="OrthoDB" id="5694214at2"/>
<organism evidence="9 10">
    <name type="scientific">Olivibacter domesticus</name>
    <name type="common">Pseudosphingobacterium domesticum</name>
    <dbReference type="NCBI Taxonomy" id="407022"/>
    <lineage>
        <taxon>Bacteria</taxon>
        <taxon>Pseudomonadati</taxon>
        <taxon>Bacteroidota</taxon>
        <taxon>Sphingobacteriia</taxon>
        <taxon>Sphingobacteriales</taxon>
        <taxon>Sphingobacteriaceae</taxon>
        <taxon>Olivibacter</taxon>
    </lineage>
</organism>
<evidence type="ECO:0000256" key="5">
    <source>
        <dbReference type="ARBA" id="ARBA00023237"/>
    </source>
</evidence>
<gene>
    <name evidence="9" type="ORF">SAMN05661044_04925</name>
</gene>
<reference evidence="10" key="1">
    <citation type="submission" date="2016-10" db="EMBL/GenBank/DDBJ databases">
        <authorList>
            <person name="Varghese N."/>
            <person name="Submissions S."/>
        </authorList>
    </citation>
    <scope>NUCLEOTIDE SEQUENCE [LARGE SCALE GENOMIC DNA]</scope>
    <source>
        <strain evidence="10">DSM 18733</strain>
    </source>
</reference>
<dbReference type="RefSeq" id="WP_093330602.1">
    <property type="nucleotide sequence ID" value="NZ_FOAF01000010.1"/>
</dbReference>
<evidence type="ECO:0000256" key="2">
    <source>
        <dbReference type="ARBA" id="ARBA00006275"/>
    </source>
</evidence>
<comment type="similarity">
    <text evidence="2">Belongs to the SusD family.</text>
</comment>